<feature type="region of interest" description="Disordered" evidence="1">
    <location>
        <begin position="186"/>
        <end position="267"/>
    </location>
</feature>
<dbReference type="SUPFAM" id="SSF55154">
    <property type="entry name" value="CYTH-like phosphatases"/>
    <property type="match status" value="1"/>
</dbReference>
<evidence type="ECO:0000259" key="3">
    <source>
        <dbReference type="PROSITE" id="PS51708"/>
    </source>
</evidence>
<dbReference type="SMART" id="SM00880">
    <property type="entry name" value="CHAD"/>
    <property type="match status" value="1"/>
</dbReference>
<dbReference type="InterPro" id="IPR023577">
    <property type="entry name" value="CYTH_domain"/>
</dbReference>
<dbReference type="Gene3D" id="1.40.20.10">
    <property type="entry name" value="CHAD domain"/>
    <property type="match status" value="1"/>
</dbReference>
<dbReference type="InterPro" id="IPR033469">
    <property type="entry name" value="CYTH-like_dom_sf"/>
</dbReference>
<dbReference type="Pfam" id="PF05235">
    <property type="entry name" value="CHAD"/>
    <property type="match status" value="1"/>
</dbReference>
<protein>
    <submittedName>
        <fullName evidence="4">CYTH and CHAD domain-containing protein</fullName>
    </submittedName>
</protein>
<name>A0A5R9E9N3_9ACTN</name>
<dbReference type="Pfam" id="PF01928">
    <property type="entry name" value="CYTH"/>
    <property type="match status" value="1"/>
</dbReference>
<dbReference type="PROSITE" id="PS51708">
    <property type="entry name" value="CHAD"/>
    <property type="match status" value="1"/>
</dbReference>
<comment type="caution">
    <text evidence="4">The sequence shown here is derived from an EMBL/GenBank/DDBJ whole genome shotgun (WGS) entry which is preliminary data.</text>
</comment>
<accession>A0A5R9E9N3</accession>
<gene>
    <name evidence="4" type="ORF">FEF34_25640</name>
</gene>
<feature type="domain" description="CHAD" evidence="3">
    <location>
        <begin position="272"/>
        <end position="557"/>
    </location>
</feature>
<sequence length="566" mass="61583">MVETKREIERKYEATPDTKLPDLTGAAGVADVVEKGVTEFDAVYYDTPGLRLAADRITLRRRAGGSDEGWHLKFPVATGIREEIHAPLRDSVPRTLAGLVRSRTRGAPLVAVVRLRTSRDVRHLVDERGRLLAELSLDIVHAERLTPGNGTAGWTEIEVELADDADPALLDRVEKRLRKAGIRPASAPSKLARALADTEPDPAAATGAEPAPAAARQAASAAEGHGDTTAAHAEEQASSRHADAFAPAGGERAPKAPEAARSVRHRGARLEPAHAGEHVLAYLREQRDALVALDPAVRRDLPDAVHQMRVATRRMRSAFKTFRKIIDRAVTDPVGDELKWLAGELGAARDQEVMAERLRDRIDTLPRQLLLGPVRSRLRIWATSHRADARRRSVAVLDTERYLTLLDTLDALLDAPPLLPTATAKPAAALPKAVLKDYDRLASRVERALGLPAGHDRDLAMHDARKAAKRARYAAEAVTPALGKSAKRFAKRMKSVQTVLGDHQDSVVARGTLRDLAVQAHAAGESAFTWGLLFGREEAAAADRERELPEVWEEAARPELRAALKG</sequence>
<dbReference type="InterPro" id="IPR007899">
    <property type="entry name" value="CHAD_dom"/>
</dbReference>
<dbReference type="EMBL" id="VAWE01000001">
    <property type="protein sequence ID" value="TLQ45927.1"/>
    <property type="molecule type" value="Genomic_DNA"/>
</dbReference>
<dbReference type="PANTHER" id="PTHR39339:SF1">
    <property type="entry name" value="CHAD DOMAIN-CONTAINING PROTEIN"/>
    <property type="match status" value="1"/>
</dbReference>
<feature type="compositionally biased region" description="Low complexity" evidence="1">
    <location>
        <begin position="194"/>
        <end position="222"/>
    </location>
</feature>
<dbReference type="RefSeq" id="WP_138055248.1">
    <property type="nucleotide sequence ID" value="NZ_VAWE01000001.1"/>
</dbReference>
<evidence type="ECO:0000256" key="1">
    <source>
        <dbReference type="SAM" id="MobiDB-lite"/>
    </source>
</evidence>
<organism evidence="4 5">
    <name type="scientific">Streptomyces marianii</name>
    <dbReference type="NCBI Taxonomy" id="1817406"/>
    <lineage>
        <taxon>Bacteria</taxon>
        <taxon>Bacillati</taxon>
        <taxon>Actinomycetota</taxon>
        <taxon>Actinomycetes</taxon>
        <taxon>Kitasatosporales</taxon>
        <taxon>Streptomycetaceae</taxon>
        <taxon>Streptomyces</taxon>
    </lineage>
</organism>
<evidence type="ECO:0000313" key="5">
    <source>
        <dbReference type="Proteomes" id="UP000305921"/>
    </source>
</evidence>
<proteinExistence type="predicted"/>
<dbReference type="PANTHER" id="PTHR39339">
    <property type="entry name" value="SLR1444 PROTEIN"/>
    <property type="match status" value="1"/>
</dbReference>
<reference evidence="4 5" key="1">
    <citation type="submission" date="2019-05" db="EMBL/GenBank/DDBJ databases">
        <title>Streptomyces marianii sp. nov., a novel marine actinomycete from southern coast of India.</title>
        <authorList>
            <person name="Iniyan A.M."/>
            <person name="Wink J."/>
            <person name="Ramprasad E."/>
            <person name="Ramana C.V."/>
            <person name="Bunk B."/>
            <person name="Sproer C."/>
            <person name="Joseph F.-J.R.S."/>
            <person name="Vincent S.G.P."/>
        </authorList>
    </citation>
    <scope>NUCLEOTIDE SEQUENCE [LARGE SCALE GENOMIC DNA]</scope>
    <source>
        <strain evidence="4 5">ICN19</strain>
    </source>
</reference>
<evidence type="ECO:0000259" key="2">
    <source>
        <dbReference type="PROSITE" id="PS51707"/>
    </source>
</evidence>
<dbReference type="OrthoDB" id="9777271at2"/>
<feature type="domain" description="CYTH" evidence="2">
    <location>
        <begin position="5"/>
        <end position="201"/>
    </location>
</feature>
<keyword evidence="5" id="KW-1185">Reference proteome</keyword>
<feature type="compositionally biased region" description="Basic and acidic residues" evidence="1">
    <location>
        <begin position="232"/>
        <end position="243"/>
    </location>
</feature>
<dbReference type="Proteomes" id="UP000305921">
    <property type="component" value="Unassembled WGS sequence"/>
</dbReference>
<dbReference type="PROSITE" id="PS51707">
    <property type="entry name" value="CYTH"/>
    <property type="match status" value="1"/>
</dbReference>
<evidence type="ECO:0000313" key="4">
    <source>
        <dbReference type="EMBL" id="TLQ45927.1"/>
    </source>
</evidence>
<dbReference type="SMART" id="SM01118">
    <property type="entry name" value="CYTH"/>
    <property type="match status" value="1"/>
</dbReference>
<dbReference type="CDD" id="cd07374">
    <property type="entry name" value="CYTH-like_Pase"/>
    <property type="match status" value="1"/>
</dbReference>
<dbReference type="Gene3D" id="2.40.320.10">
    <property type="entry name" value="Hypothetical Protein Pfu-838710-001"/>
    <property type="match status" value="1"/>
</dbReference>
<dbReference type="AlphaFoldDB" id="A0A5R9E9N3"/>
<dbReference type="InterPro" id="IPR038186">
    <property type="entry name" value="CHAD_dom_sf"/>
</dbReference>